<comment type="similarity">
    <text evidence="1">Belongs to the UDP-glycosyltransferase family.</text>
</comment>
<dbReference type="GO" id="GO:0035251">
    <property type="term" value="F:UDP-glucosyltransferase activity"/>
    <property type="evidence" value="ECO:0007669"/>
    <property type="project" value="UniProtKB-ARBA"/>
</dbReference>
<dbReference type="FunFam" id="3.40.50.2000:FF:000199">
    <property type="entry name" value="UDP-glycosyltransferase 76C1"/>
    <property type="match status" value="1"/>
</dbReference>
<dbReference type="Proteomes" id="UP000807115">
    <property type="component" value="Chromosome 2"/>
</dbReference>
<reference evidence="4" key="2">
    <citation type="submission" date="2020-10" db="EMBL/GenBank/DDBJ databases">
        <authorList>
            <person name="Cooper E.A."/>
            <person name="Brenton Z.W."/>
            <person name="Flinn B.S."/>
            <person name="Jenkins J."/>
            <person name="Shu S."/>
            <person name="Flowers D."/>
            <person name="Luo F."/>
            <person name="Wang Y."/>
            <person name="Xia P."/>
            <person name="Barry K."/>
            <person name="Daum C."/>
            <person name="Lipzen A."/>
            <person name="Yoshinaga Y."/>
            <person name="Schmutz J."/>
            <person name="Saski C."/>
            <person name="Vermerris W."/>
            <person name="Kresovich S."/>
        </authorList>
    </citation>
    <scope>NUCLEOTIDE SEQUENCE</scope>
</reference>
<evidence type="ECO:0000313" key="5">
    <source>
        <dbReference type="Proteomes" id="UP000807115"/>
    </source>
</evidence>
<dbReference type="Gene3D" id="3.40.50.2000">
    <property type="entry name" value="Glycogen Phosphorylase B"/>
    <property type="match status" value="2"/>
</dbReference>
<dbReference type="FunFam" id="3.40.50.2000:FF:000040">
    <property type="entry name" value="UDP-glycosyltransferase 76C1"/>
    <property type="match status" value="1"/>
</dbReference>
<accession>A0A921RMM8</accession>
<dbReference type="OrthoDB" id="5835829at2759"/>
<dbReference type="PANTHER" id="PTHR11926:SF1451">
    <property type="entry name" value="OS07G0241500 PROTEIN"/>
    <property type="match status" value="1"/>
</dbReference>
<gene>
    <name evidence="4" type="ORF">BDA96_02G088700</name>
</gene>
<evidence type="ECO:0000256" key="3">
    <source>
        <dbReference type="SAM" id="MobiDB-lite"/>
    </source>
</evidence>
<dbReference type="Pfam" id="PF00201">
    <property type="entry name" value="UDPGT"/>
    <property type="match status" value="1"/>
</dbReference>
<comment type="caution">
    <text evidence="4">The sequence shown here is derived from an EMBL/GenBank/DDBJ whole genome shotgun (WGS) entry which is preliminary data.</text>
</comment>
<dbReference type="Gramene" id="EER98242">
    <property type="protein sequence ID" value="EER98242"/>
    <property type="gene ID" value="SORBI_3002G085300"/>
</dbReference>
<evidence type="ECO:0000313" key="4">
    <source>
        <dbReference type="EMBL" id="KAG0542271.1"/>
    </source>
</evidence>
<name>A0A921RMM8_SORBI</name>
<evidence type="ECO:0000256" key="1">
    <source>
        <dbReference type="ARBA" id="ARBA00009995"/>
    </source>
</evidence>
<dbReference type="KEGG" id="sbi:8069139"/>
<dbReference type="OMA" id="CQGTHRR"/>
<reference evidence="4" key="1">
    <citation type="journal article" date="2019" name="BMC Genomics">
        <title>A new reference genome for Sorghum bicolor reveals high levels of sequence similarity between sweet and grain genotypes: implications for the genetics of sugar metabolism.</title>
        <authorList>
            <person name="Cooper E.A."/>
            <person name="Brenton Z.W."/>
            <person name="Flinn B.S."/>
            <person name="Jenkins J."/>
            <person name="Shu S."/>
            <person name="Flowers D."/>
            <person name="Luo F."/>
            <person name="Wang Y."/>
            <person name="Xia P."/>
            <person name="Barry K."/>
            <person name="Daum C."/>
            <person name="Lipzen A."/>
            <person name="Yoshinaga Y."/>
            <person name="Schmutz J."/>
            <person name="Saski C."/>
            <person name="Vermerris W."/>
            <person name="Kresovich S."/>
        </authorList>
    </citation>
    <scope>NUCLEOTIDE SEQUENCE</scope>
</reference>
<dbReference type="InterPro" id="IPR002213">
    <property type="entry name" value="UDP_glucos_trans"/>
</dbReference>
<sequence>MAGVHEPPTGGDAAGANGSRSRWRRPRRVLMFPLPFQGHINPMLQLGDVLHARGLAVTVLHTGLNAPDAARHREFQFVPVPDGVPPDVAASGNVVDIIEAMNAAMEADGAAALRAVLESVVADETLPPAACIVFDANLLAVPSAAAAVGLRTLVLRTASAACLRCFMAYPMLHQKGYLPPQESKLYMPVKELPPLRVRDLFYSSRSDPKKMRELLARAMEATRNSSGVVINTLDALEKPELKRLCQELHIPMVLAPGPLHKLSSKNTRRSSMLDQDCSSSCIEWLDKQPTESVLYVSFGSLASMDAKEFLEVAWGLANSGHPFLWVVREDSVQGFDGGPDFPNGFEAAVHGRGKVIRWAPQLEVLAHPAVGGFWTHNGWNSTLESISEGVPMICRPQFADQMMNTRYVVNTWGVGLELEGELERGKIEEAVRKLMKEKEGEEMRDRAKELKKTVADCLETGGTSQVAIDKLVDYILSM</sequence>
<proteinExistence type="inferred from homology"/>
<protein>
    <recommendedName>
        <fullName evidence="6">Glycosyltransferase</fullName>
    </recommendedName>
</protein>
<evidence type="ECO:0008006" key="6">
    <source>
        <dbReference type="Google" id="ProtNLM"/>
    </source>
</evidence>
<evidence type="ECO:0000256" key="2">
    <source>
        <dbReference type="ARBA" id="ARBA00022679"/>
    </source>
</evidence>
<dbReference type="CDD" id="cd03784">
    <property type="entry name" value="GT1_Gtf-like"/>
    <property type="match status" value="1"/>
</dbReference>
<dbReference type="PANTHER" id="PTHR11926">
    <property type="entry name" value="GLUCOSYL/GLUCURONOSYL TRANSFERASES"/>
    <property type="match status" value="1"/>
</dbReference>
<dbReference type="AlphaFoldDB" id="A0A921RMM8"/>
<dbReference type="EMBL" id="CM027681">
    <property type="protein sequence ID" value="KAG0542271.1"/>
    <property type="molecule type" value="Genomic_DNA"/>
</dbReference>
<keyword evidence="2" id="KW-0808">Transferase</keyword>
<organism evidence="4 5">
    <name type="scientific">Sorghum bicolor</name>
    <name type="common">Sorghum</name>
    <name type="synonym">Sorghum vulgare</name>
    <dbReference type="NCBI Taxonomy" id="4558"/>
    <lineage>
        <taxon>Eukaryota</taxon>
        <taxon>Viridiplantae</taxon>
        <taxon>Streptophyta</taxon>
        <taxon>Embryophyta</taxon>
        <taxon>Tracheophyta</taxon>
        <taxon>Spermatophyta</taxon>
        <taxon>Magnoliopsida</taxon>
        <taxon>Liliopsida</taxon>
        <taxon>Poales</taxon>
        <taxon>Poaceae</taxon>
        <taxon>PACMAD clade</taxon>
        <taxon>Panicoideae</taxon>
        <taxon>Andropogonodae</taxon>
        <taxon>Andropogoneae</taxon>
        <taxon>Sorghinae</taxon>
        <taxon>Sorghum</taxon>
    </lineage>
</organism>
<feature type="region of interest" description="Disordered" evidence="3">
    <location>
        <begin position="1"/>
        <end position="21"/>
    </location>
</feature>
<dbReference type="SUPFAM" id="SSF53756">
    <property type="entry name" value="UDP-Glycosyltransferase/glycogen phosphorylase"/>
    <property type="match status" value="1"/>
</dbReference>